<dbReference type="NCBIfam" id="TIGR00172">
    <property type="entry name" value="maf"/>
    <property type="match status" value="1"/>
</dbReference>
<comment type="caution">
    <text evidence="5">The sequence shown here is derived from an EMBL/GenBank/DDBJ whole genome shotgun (WGS) entry which is preliminary data.</text>
</comment>
<dbReference type="InterPro" id="IPR029001">
    <property type="entry name" value="ITPase-like_fam"/>
</dbReference>
<organism evidence="5 6">
    <name type="scientific">Compostibacter hankyongensis</name>
    <dbReference type="NCBI Taxonomy" id="1007089"/>
    <lineage>
        <taxon>Bacteria</taxon>
        <taxon>Pseudomonadati</taxon>
        <taxon>Bacteroidota</taxon>
        <taxon>Chitinophagia</taxon>
        <taxon>Chitinophagales</taxon>
        <taxon>Chitinophagaceae</taxon>
        <taxon>Compostibacter</taxon>
    </lineage>
</organism>
<dbReference type="PANTHER" id="PTHR43213:SF5">
    <property type="entry name" value="BIFUNCTIONAL DTTP_UTP PYROPHOSPHATASE_METHYLTRANSFERASE PROTEIN-RELATED"/>
    <property type="match status" value="1"/>
</dbReference>
<comment type="subcellular location">
    <subcellularLocation>
        <location evidence="4">Cytoplasm</location>
    </subcellularLocation>
</comment>
<feature type="site" description="Important for substrate specificity" evidence="4">
    <location>
        <position position="14"/>
    </location>
</feature>
<proteinExistence type="inferred from homology"/>
<protein>
    <recommendedName>
        <fullName evidence="4">dTTP/UTP pyrophosphatase</fullName>
        <shortName evidence="4">dTTPase/UTPase</shortName>
        <ecNumber evidence="4">3.6.1.9</ecNumber>
    </recommendedName>
    <alternativeName>
        <fullName evidence="4">Nucleoside triphosphate pyrophosphatase</fullName>
    </alternativeName>
    <alternativeName>
        <fullName evidence="4">Nucleotide pyrophosphatase</fullName>
        <shortName evidence="4">Nucleotide PPase</shortName>
    </alternativeName>
</protein>
<feature type="site" description="Important for substrate specificity" evidence="4">
    <location>
        <position position="155"/>
    </location>
</feature>
<keyword evidence="6" id="KW-1185">Reference proteome</keyword>
<keyword evidence="4" id="KW-0963">Cytoplasm</keyword>
<evidence type="ECO:0000256" key="4">
    <source>
        <dbReference type="HAMAP-Rule" id="MF_00528"/>
    </source>
</evidence>
<dbReference type="RefSeq" id="WP_344979098.1">
    <property type="nucleotide sequence ID" value="NZ_BAABFN010000005.1"/>
</dbReference>
<dbReference type="HAMAP" id="MF_00528">
    <property type="entry name" value="Maf"/>
    <property type="match status" value="1"/>
</dbReference>
<evidence type="ECO:0000256" key="3">
    <source>
        <dbReference type="ARBA" id="ARBA00023080"/>
    </source>
</evidence>
<dbReference type="InterPro" id="IPR003697">
    <property type="entry name" value="Maf-like"/>
</dbReference>
<dbReference type="EC" id="3.6.1.9" evidence="4"/>
<name>A0ABP8FVY9_9BACT</name>
<evidence type="ECO:0000256" key="1">
    <source>
        <dbReference type="ARBA" id="ARBA00001968"/>
    </source>
</evidence>
<reference evidence="6" key="1">
    <citation type="journal article" date="2019" name="Int. J. Syst. Evol. Microbiol.">
        <title>The Global Catalogue of Microorganisms (GCM) 10K type strain sequencing project: providing services to taxonomists for standard genome sequencing and annotation.</title>
        <authorList>
            <consortium name="The Broad Institute Genomics Platform"/>
            <consortium name="The Broad Institute Genome Sequencing Center for Infectious Disease"/>
            <person name="Wu L."/>
            <person name="Ma J."/>
        </authorList>
    </citation>
    <scope>NUCLEOTIDE SEQUENCE [LARGE SCALE GENOMIC DNA]</scope>
    <source>
        <strain evidence="6">JCM 17664</strain>
    </source>
</reference>
<accession>A0ABP8FVY9</accession>
<dbReference type="Proteomes" id="UP001501207">
    <property type="component" value="Unassembled WGS sequence"/>
</dbReference>
<comment type="cofactor">
    <cofactor evidence="1 4">
        <name>a divalent metal cation</name>
        <dbReference type="ChEBI" id="CHEBI:60240"/>
    </cofactor>
</comment>
<comment type="similarity">
    <text evidence="4">Belongs to the Maf family. YhdE subfamily.</text>
</comment>
<dbReference type="PANTHER" id="PTHR43213">
    <property type="entry name" value="BIFUNCTIONAL DTTP/UTP PYROPHOSPHATASE/METHYLTRANSFERASE PROTEIN-RELATED"/>
    <property type="match status" value="1"/>
</dbReference>
<dbReference type="PIRSF" id="PIRSF006305">
    <property type="entry name" value="Maf"/>
    <property type="match status" value="1"/>
</dbReference>
<keyword evidence="2 4" id="KW-0378">Hydrolase</keyword>
<gene>
    <name evidence="5" type="ORF">GCM10023143_21500</name>
</gene>
<sequence>MRQRSVILASQSPRRSALLEQAGIDFTIRVKPVAEVFPPGMPVTEAPAYIARNKAKAVEPLCLPEEVILAADTLVELEGQPLGKPRDGQEALEMLTRLSGKTHRVITGVCLSCGGKEKVFSEITAVTFRRLSEAQIRYYVDRYRPFDKAGAYAIQEWIGLIGVERIDGDYYNVMGLPVGRVAEELRAYR</sequence>
<evidence type="ECO:0000256" key="2">
    <source>
        <dbReference type="ARBA" id="ARBA00022801"/>
    </source>
</evidence>
<dbReference type="CDD" id="cd00555">
    <property type="entry name" value="Maf"/>
    <property type="match status" value="1"/>
</dbReference>
<comment type="catalytic activity">
    <reaction evidence="4">
        <text>dTTP + H2O = dTMP + diphosphate + H(+)</text>
        <dbReference type="Rhea" id="RHEA:28534"/>
        <dbReference type="ChEBI" id="CHEBI:15377"/>
        <dbReference type="ChEBI" id="CHEBI:15378"/>
        <dbReference type="ChEBI" id="CHEBI:33019"/>
        <dbReference type="ChEBI" id="CHEBI:37568"/>
        <dbReference type="ChEBI" id="CHEBI:63528"/>
        <dbReference type="EC" id="3.6.1.9"/>
    </reaction>
</comment>
<dbReference type="Pfam" id="PF02545">
    <property type="entry name" value="Maf"/>
    <property type="match status" value="1"/>
</dbReference>
<dbReference type="SUPFAM" id="SSF52972">
    <property type="entry name" value="ITPase-like"/>
    <property type="match status" value="1"/>
</dbReference>
<keyword evidence="3 4" id="KW-0546">Nucleotide metabolism</keyword>
<evidence type="ECO:0000313" key="6">
    <source>
        <dbReference type="Proteomes" id="UP001501207"/>
    </source>
</evidence>
<feature type="site" description="Important for substrate specificity" evidence="4">
    <location>
        <position position="73"/>
    </location>
</feature>
<dbReference type="EMBL" id="BAABFN010000005">
    <property type="protein sequence ID" value="GAA4312049.1"/>
    <property type="molecule type" value="Genomic_DNA"/>
</dbReference>
<evidence type="ECO:0000313" key="5">
    <source>
        <dbReference type="EMBL" id="GAA4312049.1"/>
    </source>
</evidence>
<comment type="function">
    <text evidence="4">Nucleoside triphosphate pyrophosphatase that hydrolyzes dTTP and UTP. May have a dual role in cell division arrest and in preventing the incorporation of modified nucleotides into cellular nucleic acids.</text>
</comment>
<comment type="caution">
    <text evidence="4">Lacks conserved residue(s) required for the propagation of feature annotation.</text>
</comment>
<dbReference type="Gene3D" id="3.90.950.10">
    <property type="match status" value="1"/>
</dbReference>
<comment type="catalytic activity">
    <reaction evidence="4">
        <text>UTP + H2O = UMP + diphosphate + H(+)</text>
        <dbReference type="Rhea" id="RHEA:29395"/>
        <dbReference type="ChEBI" id="CHEBI:15377"/>
        <dbReference type="ChEBI" id="CHEBI:15378"/>
        <dbReference type="ChEBI" id="CHEBI:33019"/>
        <dbReference type="ChEBI" id="CHEBI:46398"/>
        <dbReference type="ChEBI" id="CHEBI:57865"/>
        <dbReference type="EC" id="3.6.1.9"/>
    </reaction>
</comment>
<feature type="active site" description="Proton acceptor" evidence="4">
    <location>
        <position position="72"/>
    </location>
</feature>